<proteinExistence type="predicted"/>
<evidence type="ECO:0000313" key="1">
    <source>
        <dbReference type="EMBL" id="DAD79999.1"/>
    </source>
</evidence>
<accession>A0A8S5MD44</accession>
<name>A0A8S5MD44_9CAUD</name>
<dbReference type="EMBL" id="BK014877">
    <property type="protein sequence ID" value="DAD79999.1"/>
    <property type="molecule type" value="Genomic_DNA"/>
</dbReference>
<sequence>MRKQDLMRAIEIHKELGNFKNKFFEIFSGCEAIVAVAVLDTVIDDLIDLKSFIDKSIGGKKNG</sequence>
<protein>
    <submittedName>
        <fullName evidence="1">Uncharacterized protein</fullName>
    </submittedName>
</protein>
<reference evidence="1" key="1">
    <citation type="journal article" date="2021" name="Proc. Natl. Acad. Sci. U.S.A.">
        <title>A Catalog of Tens of Thousands of Viruses from Human Metagenomes Reveals Hidden Associations with Chronic Diseases.</title>
        <authorList>
            <person name="Tisza M.J."/>
            <person name="Buck C.B."/>
        </authorList>
    </citation>
    <scope>NUCLEOTIDE SEQUENCE</scope>
    <source>
        <strain evidence="1">Cty0j11</strain>
    </source>
</reference>
<organism evidence="1">
    <name type="scientific">Podoviridae sp. cty0j11</name>
    <dbReference type="NCBI Taxonomy" id="2826592"/>
    <lineage>
        <taxon>Viruses</taxon>
        <taxon>Duplodnaviria</taxon>
        <taxon>Heunggongvirae</taxon>
        <taxon>Uroviricota</taxon>
        <taxon>Caudoviricetes</taxon>
    </lineage>
</organism>